<dbReference type="PANTHER" id="PTHR32457:SF62">
    <property type="entry name" value="F-BOX DOMAIN-CONTAINING PROTEIN-RELATED"/>
    <property type="match status" value="1"/>
</dbReference>
<feature type="non-terminal residue" evidence="1">
    <location>
        <position position="77"/>
    </location>
</feature>
<dbReference type="RefSeq" id="XP_003294329.1">
    <property type="nucleotide sequence ID" value="XM_003294281.1"/>
</dbReference>
<dbReference type="InParanoid" id="F1A3T4"/>
<sequence>MNESSFFKVFQNKFLLKKILEEIQNTEWYHYDDYRQYSIFNRRKFKYIKSLEWMVTKKQFQLLKCKSINKEYITIEE</sequence>
<keyword evidence="2" id="KW-1185">Reference proteome</keyword>
<name>F1A3T4_DICPU</name>
<protein>
    <submittedName>
        <fullName evidence="1">Uncharacterized protein</fullName>
    </submittedName>
</protein>
<organism evidence="1 2">
    <name type="scientific">Dictyostelium purpureum</name>
    <name type="common">Slime mold</name>
    <dbReference type="NCBI Taxonomy" id="5786"/>
    <lineage>
        <taxon>Eukaryota</taxon>
        <taxon>Amoebozoa</taxon>
        <taxon>Evosea</taxon>
        <taxon>Eumycetozoa</taxon>
        <taxon>Dictyostelia</taxon>
        <taxon>Dictyosteliales</taxon>
        <taxon>Dictyosteliaceae</taxon>
        <taxon>Dictyostelium</taxon>
    </lineage>
</organism>
<dbReference type="KEGG" id="dpp:DICPUDRAFT_43262"/>
<dbReference type="Proteomes" id="UP000001064">
    <property type="component" value="Unassembled WGS sequence"/>
</dbReference>
<dbReference type="VEuPathDB" id="AmoebaDB:DICPUDRAFT_43262"/>
<gene>
    <name evidence="1" type="ORF">DICPUDRAFT_43262</name>
</gene>
<evidence type="ECO:0000313" key="1">
    <source>
        <dbReference type="EMBL" id="EGC29148.1"/>
    </source>
</evidence>
<proteinExistence type="predicted"/>
<dbReference type="OrthoDB" id="24283at2759"/>
<dbReference type="EMBL" id="GL871476">
    <property type="protein sequence ID" value="EGC29148.1"/>
    <property type="molecule type" value="Genomic_DNA"/>
</dbReference>
<reference evidence="2" key="1">
    <citation type="journal article" date="2011" name="Genome Biol.">
        <title>Comparative genomics of the social amoebae Dictyostelium discoideum and Dictyostelium purpureum.</title>
        <authorList>
            <consortium name="US DOE Joint Genome Institute (JGI-PGF)"/>
            <person name="Sucgang R."/>
            <person name="Kuo A."/>
            <person name="Tian X."/>
            <person name="Salerno W."/>
            <person name="Parikh A."/>
            <person name="Feasley C.L."/>
            <person name="Dalin E."/>
            <person name="Tu H."/>
            <person name="Huang E."/>
            <person name="Barry K."/>
            <person name="Lindquist E."/>
            <person name="Shapiro H."/>
            <person name="Bruce D."/>
            <person name="Schmutz J."/>
            <person name="Salamov A."/>
            <person name="Fey P."/>
            <person name="Gaudet P."/>
            <person name="Anjard C."/>
            <person name="Babu M.M."/>
            <person name="Basu S."/>
            <person name="Bushmanova Y."/>
            <person name="van der Wel H."/>
            <person name="Katoh-Kurasawa M."/>
            <person name="Dinh C."/>
            <person name="Coutinho P.M."/>
            <person name="Saito T."/>
            <person name="Elias M."/>
            <person name="Schaap P."/>
            <person name="Kay R.R."/>
            <person name="Henrissat B."/>
            <person name="Eichinger L."/>
            <person name="Rivero F."/>
            <person name="Putnam N.H."/>
            <person name="West C.M."/>
            <person name="Loomis W.F."/>
            <person name="Chisholm R.L."/>
            <person name="Shaulsky G."/>
            <person name="Strassmann J.E."/>
            <person name="Queller D.C."/>
            <person name="Kuspa A."/>
            <person name="Grigoriev I.V."/>
        </authorList>
    </citation>
    <scope>NUCLEOTIDE SEQUENCE [LARGE SCALE GENOMIC DNA]</scope>
    <source>
        <strain evidence="2">QSDP1</strain>
    </source>
</reference>
<dbReference type="AlphaFoldDB" id="F1A3T4"/>
<evidence type="ECO:0000313" key="2">
    <source>
        <dbReference type="Proteomes" id="UP000001064"/>
    </source>
</evidence>
<dbReference type="PANTHER" id="PTHR32457">
    <property type="entry name" value="F-BOX DOMAIN-CONTAINING PROTEIN-RELATED"/>
    <property type="match status" value="1"/>
</dbReference>
<accession>F1A3T4</accession>
<dbReference type="GeneID" id="10506482"/>